<reference evidence="14" key="2">
    <citation type="submission" date="2025-08" db="UniProtKB">
        <authorList>
            <consortium name="RefSeq"/>
        </authorList>
    </citation>
    <scope>IDENTIFICATION</scope>
    <source>
        <tissue evidence="14">Leaf</tissue>
    </source>
</reference>
<keyword evidence="6" id="KW-0677">Repeat</keyword>
<dbReference type="RefSeq" id="XP_048130914.1">
    <property type="nucleotide sequence ID" value="XM_048274957.1"/>
</dbReference>
<evidence type="ECO:0000256" key="7">
    <source>
        <dbReference type="ARBA" id="ARBA00022989"/>
    </source>
</evidence>
<organism evidence="13 14">
    <name type="scientific">Rhodamnia argentea</name>
    <dbReference type="NCBI Taxonomy" id="178133"/>
    <lineage>
        <taxon>Eukaryota</taxon>
        <taxon>Viridiplantae</taxon>
        <taxon>Streptophyta</taxon>
        <taxon>Embryophyta</taxon>
        <taxon>Tracheophyta</taxon>
        <taxon>Spermatophyta</taxon>
        <taxon>Magnoliopsida</taxon>
        <taxon>eudicotyledons</taxon>
        <taxon>Gunneridae</taxon>
        <taxon>Pentapetalae</taxon>
        <taxon>rosids</taxon>
        <taxon>malvids</taxon>
        <taxon>Myrtales</taxon>
        <taxon>Myrtaceae</taxon>
        <taxon>Myrtoideae</taxon>
        <taxon>Myrteae</taxon>
        <taxon>Australasian group</taxon>
        <taxon>Rhodamnia</taxon>
    </lineage>
</organism>
<dbReference type="SMART" id="SM00369">
    <property type="entry name" value="LRR_TYP"/>
    <property type="match status" value="5"/>
</dbReference>
<dbReference type="InterPro" id="IPR001611">
    <property type="entry name" value="Leu-rich_rpt"/>
</dbReference>
<dbReference type="PRINTS" id="PR00019">
    <property type="entry name" value="LEURICHRPT"/>
</dbReference>
<evidence type="ECO:0000256" key="1">
    <source>
        <dbReference type="ARBA" id="ARBA00004162"/>
    </source>
</evidence>
<gene>
    <name evidence="14" type="primary">LOC115733992</name>
</gene>
<keyword evidence="3" id="KW-0433">Leucine-rich repeat</keyword>
<proteinExistence type="predicted"/>
<evidence type="ECO:0000256" key="6">
    <source>
        <dbReference type="ARBA" id="ARBA00022737"/>
    </source>
</evidence>
<dbReference type="PANTHER" id="PTHR27000:SF787">
    <property type="entry name" value="RECEPTOR-LIKE PROTEIN 39"/>
    <property type="match status" value="1"/>
</dbReference>
<keyword evidence="4" id="KW-0812">Transmembrane</keyword>
<evidence type="ECO:0000313" key="13">
    <source>
        <dbReference type="Proteomes" id="UP000827889"/>
    </source>
</evidence>
<evidence type="ECO:0000256" key="8">
    <source>
        <dbReference type="ARBA" id="ARBA00023136"/>
    </source>
</evidence>
<sequence length="618" mass="68151">MDSSQEFKTVMSLVAALALFTSFVIPLPAHASPAEAQALVKWKSSLGHHSVSSLSSWTPSPRNATGSKLTISPCTWYGISCRAGSVIGINLTNANVEGTLDEFPFSSLSNLMFMDLGINSLFGHIPPQIGLLSNLTYLDLSVNRFSGKIPPKIGRLNKLEVLHLVSNDLNGSIPQEIGQLHLFNELALYCNQLHGSIPSSLGNLSKLAYSFSGHILDEIGNLRAMLDLELSTNQFTGPIPSSLGNLTDLEYLFLRENQLSGSLPPEICNATNLSVLILSDNSLAGSLPECLSNFSIVLDFSNNKIEDKFPAWLGTLPDLKVLILRSYKFKGFLDFPKVAHLFLKLHILDLSNNDFTGPLPPNLIAKLQGMINGQNRQKPQDKSLYMRQEVGRRYYEASVNVIMKGKEIRLERILTIFTTIDLSLNSFQGNIPNVIGNLHSLIGLNLSHNHLMGSIPSSLGNWTNLEWLDLSSNMLSGRIPRELGDLSFLEYLDLSENQLIGRIPQDKQLTTFTSDKFHGNLGLCGTPVQNTCPGDAQPPPPPRSFFQENSTRKHGSGFDRKAVGIGYASGIVIGISIAYISCETERPKWLVGKVRSMERRAKFMRKPRQKAIKFYGGR</sequence>
<evidence type="ECO:0000256" key="4">
    <source>
        <dbReference type="ARBA" id="ARBA00022692"/>
    </source>
</evidence>
<accession>A0ABM3H2U4</accession>
<dbReference type="InterPro" id="IPR013210">
    <property type="entry name" value="LRR_N_plant-typ"/>
</dbReference>
<dbReference type="InterPro" id="IPR032675">
    <property type="entry name" value="LRR_dom_sf"/>
</dbReference>
<keyword evidence="13" id="KW-1185">Reference proteome</keyword>
<evidence type="ECO:0000256" key="2">
    <source>
        <dbReference type="ARBA" id="ARBA00004479"/>
    </source>
</evidence>
<dbReference type="PANTHER" id="PTHR27000">
    <property type="entry name" value="LEUCINE-RICH REPEAT RECEPTOR-LIKE PROTEIN KINASE FAMILY PROTEIN-RELATED"/>
    <property type="match status" value="1"/>
</dbReference>
<evidence type="ECO:0000256" key="3">
    <source>
        <dbReference type="ARBA" id="ARBA00022614"/>
    </source>
</evidence>
<dbReference type="Proteomes" id="UP000827889">
    <property type="component" value="Chromosome 2"/>
</dbReference>
<keyword evidence="10" id="KW-0325">Glycoprotein</keyword>
<comment type="subcellular location">
    <subcellularLocation>
        <location evidence="1">Cell membrane</location>
        <topology evidence="1">Single-pass membrane protein</topology>
    </subcellularLocation>
    <subcellularLocation>
        <location evidence="2">Membrane</location>
        <topology evidence="2">Single-pass type I membrane protein</topology>
    </subcellularLocation>
</comment>
<evidence type="ECO:0000259" key="12">
    <source>
        <dbReference type="Pfam" id="PF08263"/>
    </source>
</evidence>
<evidence type="ECO:0000256" key="11">
    <source>
        <dbReference type="SAM" id="SignalP"/>
    </source>
</evidence>
<keyword evidence="8" id="KW-0472">Membrane</keyword>
<evidence type="ECO:0000256" key="5">
    <source>
        <dbReference type="ARBA" id="ARBA00022729"/>
    </source>
</evidence>
<protein>
    <submittedName>
        <fullName evidence="14">Receptor-like protein 43</fullName>
    </submittedName>
</protein>
<reference evidence="13" key="1">
    <citation type="submission" date="2025-05" db="UniProtKB">
        <authorList>
            <consortium name="RefSeq"/>
        </authorList>
    </citation>
    <scope>NUCLEOTIDE SEQUENCE [LARGE SCALE GENOMIC DNA]</scope>
</reference>
<evidence type="ECO:0000256" key="10">
    <source>
        <dbReference type="ARBA" id="ARBA00023180"/>
    </source>
</evidence>
<dbReference type="SUPFAM" id="SSF52058">
    <property type="entry name" value="L domain-like"/>
    <property type="match status" value="2"/>
</dbReference>
<dbReference type="Pfam" id="PF13855">
    <property type="entry name" value="LRR_8"/>
    <property type="match status" value="1"/>
</dbReference>
<dbReference type="Pfam" id="PF08263">
    <property type="entry name" value="LRRNT_2"/>
    <property type="match status" value="1"/>
</dbReference>
<dbReference type="InterPro" id="IPR003591">
    <property type="entry name" value="Leu-rich_rpt_typical-subtyp"/>
</dbReference>
<keyword evidence="5 11" id="KW-0732">Signal</keyword>
<dbReference type="Gene3D" id="3.80.10.10">
    <property type="entry name" value="Ribonuclease Inhibitor"/>
    <property type="match status" value="2"/>
</dbReference>
<feature type="domain" description="Leucine-rich repeat-containing N-terminal plant-type" evidence="12">
    <location>
        <begin position="33"/>
        <end position="81"/>
    </location>
</feature>
<feature type="chain" id="PRO_5045316389" evidence="11">
    <location>
        <begin position="32"/>
        <end position="618"/>
    </location>
</feature>
<name>A0ABM3H2U4_9MYRT</name>
<keyword evidence="7" id="KW-1133">Transmembrane helix</keyword>
<evidence type="ECO:0000256" key="9">
    <source>
        <dbReference type="ARBA" id="ARBA00023170"/>
    </source>
</evidence>
<evidence type="ECO:0000313" key="14">
    <source>
        <dbReference type="RefSeq" id="XP_048130914.1"/>
    </source>
</evidence>
<feature type="signal peptide" evidence="11">
    <location>
        <begin position="1"/>
        <end position="31"/>
    </location>
</feature>
<dbReference type="Pfam" id="PF00560">
    <property type="entry name" value="LRR_1"/>
    <property type="match status" value="6"/>
</dbReference>
<keyword evidence="9" id="KW-0675">Receptor</keyword>
<dbReference type="GeneID" id="115733992"/>